<organism evidence="2 3">
    <name type="scientific">Tritrichomonas musculus</name>
    <dbReference type="NCBI Taxonomy" id="1915356"/>
    <lineage>
        <taxon>Eukaryota</taxon>
        <taxon>Metamonada</taxon>
        <taxon>Parabasalia</taxon>
        <taxon>Tritrichomonadida</taxon>
        <taxon>Tritrichomonadidae</taxon>
        <taxon>Tritrichomonas</taxon>
    </lineage>
</organism>
<dbReference type="Proteomes" id="UP001470230">
    <property type="component" value="Unassembled WGS sequence"/>
</dbReference>
<evidence type="ECO:0008006" key="4">
    <source>
        <dbReference type="Google" id="ProtNLM"/>
    </source>
</evidence>
<evidence type="ECO:0000313" key="2">
    <source>
        <dbReference type="EMBL" id="KAK8886184.1"/>
    </source>
</evidence>
<evidence type="ECO:0000313" key="3">
    <source>
        <dbReference type="Proteomes" id="UP001470230"/>
    </source>
</evidence>
<feature type="compositionally biased region" description="Polar residues" evidence="1">
    <location>
        <begin position="68"/>
        <end position="79"/>
    </location>
</feature>
<accession>A0ABR2K4Y9</accession>
<dbReference type="EMBL" id="JAPFFF010000007">
    <property type="protein sequence ID" value="KAK8886184.1"/>
    <property type="molecule type" value="Genomic_DNA"/>
</dbReference>
<proteinExistence type="predicted"/>
<evidence type="ECO:0000256" key="1">
    <source>
        <dbReference type="SAM" id="MobiDB-lite"/>
    </source>
</evidence>
<name>A0ABR2K4Y9_9EUKA</name>
<gene>
    <name evidence="2" type="ORF">M9Y10_041644</name>
</gene>
<protein>
    <recommendedName>
        <fullName evidence="4">Ubiquitin-like domain-containing protein</fullName>
    </recommendedName>
</protein>
<feature type="region of interest" description="Disordered" evidence="1">
    <location>
        <begin position="68"/>
        <end position="93"/>
    </location>
</feature>
<comment type="caution">
    <text evidence="2">The sequence shown here is derived from an EMBL/GenBank/DDBJ whole genome shotgun (WGS) entry which is preliminary data.</text>
</comment>
<keyword evidence="3" id="KW-1185">Reference proteome</keyword>
<sequence length="93" mass="10567">MLEVFDTETLQSITEKIQQMHPISHGEIQYIQTKGGLPLPLDKSLIELGLKNHDILFIDPLKNLNSQRIPKRTSSNQIASKRENIFRTKSSGP</sequence>
<reference evidence="2 3" key="1">
    <citation type="submission" date="2024-04" db="EMBL/GenBank/DDBJ databases">
        <title>Tritrichomonas musculus Genome.</title>
        <authorList>
            <person name="Alves-Ferreira E."/>
            <person name="Grigg M."/>
            <person name="Lorenzi H."/>
            <person name="Galac M."/>
        </authorList>
    </citation>
    <scope>NUCLEOTIDE SEQUENCE [LARGE SCALE GENOMIC DNA]</scope>
    <source>
        <strain evidence="2 3">EAF2021</strain>
    </source>
</reference>